<protein>
    <submittedName>
        <fullName evidence="2">LLM class flavin-dependent oxidoreductase</fullName>
        <ecNumber evidence="2">1.-.-.-</ecNumber>
    </submittedName>
</protein>
<dbReference type="PANTHER" id="PTHR30137:SF15">
    <property type="entry name" value="BLL6902 PROTEIN"/>
    <property type="match status" value="1"/>
</dbReference>
<dbReference type="RefSeq" id="WP_204088239.1">
    <property type="nucleotide sequence ID" value="NZ_CP137757.1"/>
</dbReference>
<dbReference type="GO" id="GO:0005829">
    <property type="term" value="C:cytosol"/>
    <property type="evidence" value="ECO:0007669"/>
    <property type="project" value="TreeGrafter"/>
</dbReference>
<evidence type="ECO:0000259" key="1">
    <source>
        <dbReference type="Pfam" id="PF00296"/>
    </source>
</evidence>
<dbReference type="Proteomes" id="UP001174314">
    <property type="component" value="Chromosome"/>
</dbReference>
<evidence type="ECO:0000313" key="3">
    <source>
        <dbReference type="Proteomes" id="UP001174314"/>
    </source>
</evidence>
<gene>
    <name evidence="2" type="ORF">Q0N40_03325</name>
</gene>
<feature type="domain" description="Luciferase-like" evidence="1">
    <location>
        <begin position="15"/>
        <end position="252"/>
    </location>
</feature>
<name>A0AAU0PZZ8_9CORY</name>
<reference evidence="2 3" key="1">
    <citation type="submission" date="2023-10" db="EMBL/GenBank/DDBJ databases">
        <title>complete genome sequence of Corynebacterium pseudokroppenstedtii P15-C1.</title>
        <authorList>
            <person name="Bruggemann H."/>
            <person name="Poehlein A."/>
        </authorList>
    </citation>
    <scope>NUCLEOTIDE SEQUENCE [LARGE SCALE GENOMIC DNA]</scope>
    <source>
        <strain evidence="2 3">P15_C1</strain>
    </source>
</reference>
<dbReference type="InterPro" id="IPR011251">
    <property type="entry name" value="Luciferase-like_dom"/>
</dbReference>
<dbReference type="GO" id="GO:0016705">
    <property type="term" value="F:oxidoreductase activity, acting on paired donors, with incorporation or reduction of molecular oxygen"/>
    <property type="evidence" value="ECO:0007669"/>
    <property type="project" value="InterPro"/>
</dbReference>
<dbReference type="PANTHER" id="PTHR30137">
    <property type="entry name" value="LUCIFERASE-LIKE MONOOXYGENASE"/>
    <property type="match status" value="1"/>
</dbReference>
<accession>A0AAU0PZZ8</accession>
<dbReference type="InterPro" id="IPR050766">
    <property type="entry name" value="Bact_Lucif_Oxidored"/>
</dbReference>
<dbReference type="Gene3D" id="3.20.20.30">
    <property type="entry name" value="Luciferase-like domain"/>
    <property type="match status" value="1"/>
</dbReference>
<keyword evidence="2" id="KW-0560">Oxidoreductase</keyword>
<dbReference type="SUPFAM" id="SSF51679">
    <property type="entry name" value="Bacterial luciferase-like"/>
    <property type="match status" value="1"/>
</dbReference>
<dbReference type="EMBL" id="CP137757">
    <property type="protein sequence ID" value="WPF25587.1"/>
    <property type="molecule type" value="Genomic_DNA"/>
</dbReference>
<dbReference type="AlphaFoldDB" id="A0AAU0PZZ8"/>
<dbReference type="EC" id="1.-.-.-" evidence="2"/>
<dbReference type="InterPro" id="IPR036661">
    <property type="entry name" value="Luciferase-like_sf"/>
</dbReference>
<dbReference type="KEGG" id="cpsk:Q0N40_03325"/>
<keyword evidence="3" id="KW-1185">Reference proteome</keyword>
<dbReference type="Pfam" id="PF00296">
    <property type="entry name" value="Bac_luciferase"/>
    <property type="match status" value="1"/>
</dbReference>
<sequence length="346" mass="37589">MKKFGSLSFGHYSGRATDGNGYTARNALQEAVELAKAADELGVNGAYLRVHHYLPQHASPIPLLSAMAAVTKNLEVGTGVIDMRYENPLYLAEEAAALDLLSNGRVALGVSRGSPEAADRGWESFGYTGSTDPRGSDIAHQHFDTFLRAVRGEPMATAAEDQYPAMYRPGAGLPVMPQSPGLDHRIWWGAGRRETAEWAAEQGVNLMSSTLLTEATGEAFADLQAQQLQHYHEAWKRAGHDWTPRVSVSRTIFPIIDGYDRKLYLGGQSKDGIGVIDGVNATFGKTYAAEPDQLVEQLRNDAAVMDADTLMLTIPSQLGVEANKKILKSFALYVAPELGWEPANQD</sequence>
<organism evidence="2 3">
    <name type="scientific">Corynebacterium pseudokroppenstedtii</name>
    <dbReference type="NCBI Taxonomy" id="2804917"/>
    <lineage>
        <taxon>Bacteria</taxon>
        <taxon>Bacillati</taxon>
        <taxon>Actinomycetota</taxon>
        <taxon>Actinomycetes</taxon>
        <taxon>Mycobacteriales</taxon>
        <taxon>Corynebacteriaceae</taxon>
        <taxon>Corynebacterium</taxon>
    </lineage>
</organism>
<proteinExistence type="predicted"/>
<evidence type="ECO:0000313" key="2">
    <source>
        <dbReference type="EMBL" id="WPF25587.1"/>
    </source>
</evidence>